<evidence type="ECO:0000256" key="4">
    <source>
        <dbReference type="ARBA" id="ARBA00022741"/>
    </source>
</evidence>
<name>A0A1G6HMT2_9MICO</name>
<dbReference type="AlphaFoldDB" id="A0A1G6HMT2"/>
<evidence type="ECO:0000256" key="7">
    <source>
        <dbReference type="PROSITE-ProRule" id="PRU10141"/>
    </source>
</evidence>
<evidence type="ECO:0000256" key="1">
    <source>
        <dbReference type="ARBA" id="ARBA00012513"/>
    </source>
</evidence>
<feature type="compositionally biased region" description="Low complexity" evidence="8">
    <location>
        <begin position="557"/>
        <end position="566"/>
    </location>
</feature>
<accession>A0A1G6HMT2</accession>
<reference evidence="10 11" key="1">
    <citation type="submission" date="2016-09" db="EMBL/GenBank/DDBJ databases">
        <authorList>
            <person name="Capua I."/>
            <person name="De Benedictis P."/>
            <person name="Joannis T."/>
            <person name="Lombin L.H."/>
            <person name="Cattoli G."/>
        </authorList>
    </citation>
    <scope>NUCLEOTIDE SEQUENCE [LARGE SCALE GENOMIC DNA]</scope>
    <source>
        <strain evidence="10 11">NIO-1002</strain>
    </source>
</reference>
<dbReference type="GO" id="GO:0004674">
    <property type="term" value="F:protein serine/threonine kinase activity"/>
    <property type="evidence" value="ECO:0007669"/>
    <property type="project" value="UniProtKB-KW"/>
</dbReference>
<evidence type="ECO:0000256" key="5">
    <source>
        <dbReference type="ARBA" id="ARBA00022777"/>
    </source>
</evidence>
<dbReference type="PROSITE" id="PS00107">
    <property type="entry name" value="PROTEIN_KINASE_ATP"/>
    <property type="match status" value="1"/>
</dbReference>
<feature type="binding site" evidence="7">
    <location>
        <position position="49"/>
    </location>
    <ligand>
        <name>ATP</name>
        <dbReference type="ChEBI" id="CHEBI:30616"/>
    </ligand>
</feature>
<evidence type="ECO:0000313" key="11">
    <source>
        <dbReference type="Proteomes" id="UP000183203"/>
    </source>
</evidence>
<dbReference type="EC" id="2.7.11.1" evidence="1"/>
<dbReference type="InterPro" id="IPR017441">
    <property type="entry name" value="Protein_kinase_ATP_BS"/>
</dbReference>
<dbReference type="PANTHER" id="PTHR43289">
    <property type="entry name" value="MITOGEN-ACTIVATED PROTEIN KINASE KINASE KINASE 20-RELATED"/>
    <property type="match status" value="1"/>
</dbReference>
<evidence type="ECO:0000256" key="3">
    <source>
        <dbReference type="ARBA" id="ARBA00022679"/>
    </source>
</evidence>
<organism evidence="10 11">
    <name type="scientific">Microbacterium enclense</name>
    <dbReference type="NCBI Taxonomy" id="993073"/>
    <lineage>
        <taxon>Bacteria</taxon>
        <taxon>Bacillati</taxon>
        <taxon>Actinomycetota</taxon>
        <taxon>Actinomycetes</taxon>
        <taxon>Micrococcales</taxon>
        <taxon>Microbacteriaceae</taxon>
        <taxon>Microbacterium</taxon>
    </lineage>
</organism>
<keyword evidence="2 10" id="KW-0723">Serine/threonine-protein kinase</keyword>
<dbReference type="Gene3D" id="3.30.200.20">
    <property type="entry name" value="Phosphorylase Kinase, domain 1"/>
    <property type="match status" value="1"/>
</dbReference>
<dbReference type="PANTHER" id="PTHR43289:SF6">
    <property type="entry name" value="SERINE_THREONINE-PROTEIN KINASE NEKL-3"/>
    <property type="match status" value="1"/>
</dbReference>
<evidence type="ECO:0000256" key="8">
    <source>
        <dbReference type="SAM" id="MobiDB-lite"/>
    </source>
</evidence>
<protein>
    <recommendedName>
        <fullName evidence="1">non-specific serine/threonine protein kinase</fullName>
        <ecNumber evidence="1">2.7.11.1</ecNumber>
    </recommendedName>
</protein>
<dbReference type="InterPro" id="IPR000719">
    <property type="entry name" value="Prot_kinase_dom"/>
</dbReference>
<dbReference type="SMART" id="SM00220">
    <property type="entry name" value="S_TKc"/>
    <property type="match status" value="1"/>
</dbReference>
<dbReference type="Pfam" id="PF00069">
    <property type="entry name" value="Pkinase"/>
    <property type="match status" value="1"/>
</dbReference>
<keyword evidence="5 10" id="KW-0418">Kinase</keyword>
<dbReference type="RefSeq" id="WP_058231564.1">
    <property type="nucleotide sequence ID" value="NZ_FMYG01000002.1"/>
</dbReference>
<dbReference type="PROSITE" id="PS50011">
    <property type="entry name" value="PROTEIN_KINASE_DOM"/>
    <property type="match status" value="1"/>
</dbReference>
<keyword evidence="6 7" id="KW-0067">ATP-binding</keyword>
<feature type="compositionally biased region" description="Low complexity" evidence="8">
    <location>
        <begin position="419"/>
        <end position="430"/>
    </location>
</feature>
<feature type="compositionally biased region" description="Low complexity" evidence="8">
    <location>
        <begin position="488"/>
        <end position="550"/>
    </location>
</feature>
<dbReference type="SUPFAM" id="SSF56112">
    <property type="entry name" value="Protein kinase-like (PK-like)"/>
    <property type="match status" value="1"/>
</dbReference>
<dbReference type="InterPro" id="IPR008271">
    <property type="entry name" value="Ser/Thr_kinase_AS"/>
</dbReference>
<dbReference type="PROSITE" id="PS00108">
    <property type="entry name" value="PROTEIN_KINASE_ST"/>
    <property type="match status" value="1"/>
</dbReference>
<sequence length="612" mass="61749">MSHAPDLSLAHTGDILGGRYILRERLGAGGMGRVFRARDEVLARDVAIKIFHADGTDGPEPLRRMSEARALAALDHPSLVTLYDARLVGEDHVYLVMELIAGPSLQRRIEQQAIPPRELAGILADLAGALAVVHDAGIVHRDVKPSNVLMRPLHGAPRDAEAVLADFGVAHLIDATRLTTPGTVIGTAAYLAPEQVRGEAPQAASDIYALGLLAIEALTRLHPFGAGSLQETLLARLARQPDVPGSLSPQWRALLVAMRVADATARPSAAEVARRAEALAEEEPTRVPDATARPSAAEVARRAEALAEEEPTLVPDATARPSAAEVARRAEALAEEEPTLVPDATQQLAGWMTPTAPIAASTAAAASPAAAGTVPAGASTGAAGAVSAGASTLAAEALLAGATDGTASGQSGPVRDDQAAALSQDAATPRRPSDRRPRRRGWAWVAASAGAALIVGGHLAAFSLGAAQDVTTDRAPASTPAPARNDSPPVADDTAVATPAPVATSAPVSSPSPVVETDATAQPSPDASTPAQPAQPAPVVVEPVVSRATGPSGGGETTSAGGSAANPAPPVPSAEATRSPGRGAPEGTGRPDSPGKSDDAGPGRGVGPSGKN</sequence>
<keyword evidence="4 7" id="KW-0547">Nucleotide-binding</keyword>
<feature type="domain" description="Protein kinase" evidence="9">
    <location>
        <begin position="20"/>
        <end position="279"/>
    </location>
</feature>
<dbReference type="STRING" id="993073.AS029_05480"/>
<gene>
    <name evidence="10" type="ORF">SAMN05216418_1351</name>
</gene>
<dbReference type="InterPro" id="IPR011009">
    <property type="entry name" value="Kinase-like_dom_sf"/>
</dbReference>
<dbReference type="Proteomes" id="UP000183203">
    <property type="component" value="Unassembled WGS sequence"/>
</dbReference>
<evidence type="ECO:0000313" key="10">
    <source>
        <dbReference type="EMBL" id="SDB95541.1"/>
    </source>
</evidence>
<evidence type="ECO:0000256" key="2">
    <source>
        <dbReference type="ARBA" id="ARBA00022527"/>
    </source>
</evidence>
<dbReference type="Gene3D" id="1.10.510.10">
    <property type="entry name" value="Transferase(Phosphotransferase) domain 1"/>
    <property type="match status" value="1"/>
</dbReference>
<keyword evidence="3" id="KW-0808">Transferase</keyword>
<feature type="region of interest" description="Disordered" evidence="8">
    <location>
        <begin position="473"/>
        <end position="612"/>
    </location>
</feature>
<evidence type="ECO:0000256" key="6">
    <source>
        <dbReference type="ARBA" id="ARBA00022840"/>
    </source>
</evidence>
<feature type="compositionally biased region" description="Gly residues" evidence="8">
    <location>
        <begin position="602"/>
        <end position="612"/>
    </location>
</feature>
<evidence type="ECO:0000259" key="9">
    <source>
        <dbReference type="PROSITE" id="PS50011"/>
    </source>
</evidence>
<dbReference type="GO" id="GO:0005524">
    <property type="term" value="F:ATP binding"/>
    <property type="evidence" value="ECO:0007669"/>
    <property type="project" value="UniProtKB-UniRule"/>
</dbReference>
<dbReference type="EMBL" id="FMYG01000002">
    <property type="protein sequence ID" value="SDB95541.1"/>
    <property type="molecule type" value="Genomic_DNA"/>
</dbReference>
<dbReference type="CDD" id="cd14014">
    <property type="entry name" value="STKc_PknB_like"/>
    <property type="match status" value="1"/>
</dbReference>
<feature type="region of interest" description="Disordered" evidence="8">
    <location>
        <begin position="404"/>
        <end position="439"/>
    </location>
</feature>
<proteinExistence type="predicted"/>